<evidence type="ECO:0000256" key="2">
    <source>
        <dbReference type="ARBA" id="ARBA00005808"/>
    </source>
</evidence>
<comment type="similarity">
    <text evidence="2">Belongs to the SLC34A transporter family.</text>
</comment>
<keyword evidence="5 7" id="KW-1133">Transmembrane helix</keyword>
<feature type="transmembrane region" description="Helical" evidence="7">
    <location>
        <begin position="186"/>
        <end position="206"/>
    </location>
</feature>
<evidence type="ECO:0000313" key="8">
    <source>
        <dbReference type="EnsemblMetazoa" id="XP_780963"/>
    </source>
</evidence>
<feature type="transmembrane region" description="Helical" evidence="7">
    <location>
        <begin position="62"/>
        <end position="83"/>
    </location>
</feature>
<dbReference type="InterPro" id="IPR003841">
    <property type="entry name" value="Na/Pi_transpt"/>
</dbReference>
<dbReference type="Pfam" id="PF02690">
    <property type="entry name" value="Na_Pi_cotrans"/>
    <property type="match status" value="2"/>
</dbReference>
<proteinExistence type="inferred from homology"/>
<dbReference type="InParanoid" id="A0A7M7RCU2"/>
<keyword evidence="4 7" id="KW-0812">Transmembrane</keyword>
<evidence type="ECO:0000256" key="4">
    <source>
        <dbReference type="ARBA" id="ARBA00022692"/>
    </source>
</evidence>
<dbReference type="PANTHER" id="PTHR10010">
    <property type="entry name" value="SOLUTE CARRIER FAMILY 34 SODIUM PHOSPHATE , MEMBER 2-RELATED"/>
    <property type="match status" value="1"/>
</dbReference>
<evidence type="ECO:0000256" key="1">
    <source>
        <dbReference type="ARBA" id="ARBA00004424"/>
    </source>
</evidence>
<keyword evidence="9" id="KW-1185">Reference proteome</keyword>
<feature type="transmembrane region" description="Helical" evidence="7">
    <location>
        <begin position="351"/>
        <end position="374"/>
    </location>
</feature>
<dbReference type="NCBIfam" id="NF037997">
    <property type="entry name" value="Na_Pi_symport"/>
    <property type="match status" value="1"/>
</dbReference>
<dbReference type="GeneID" id="576072"/>
<evidence type="ECO:0000256" key="6">
    <source>
        <dbReference type="ARBA" id="ARBA00023136"/>
    </source>
</evidence>
<feature type="transmembrane region" description="Helical" evidence="7">
    <location>
        <begin position="498"/>
        <end position="520"/>
    </location>
</feature>
<dbReference type="GO" id="GO:0016324">
    <property type="term" value="C:apical plasma membrane"/>
    <property type="evidence" value="ECO:0007669"/>
    <property type="project" value="UniProtKB-SubCell"/>
</dbReference>
<name>A0A7M7RCU2_STRPU</name>
<dbReference type="KEGG" id="spu:576072"/>
<dbReference type="Proteomes" id="UP000007110">
    <property type="component" value="Unassembled WGS sequence"/>
</dbReference>
<dbReference type="PANTHER" id="PTHR10010:SF46">
    <property type="entry name" value="SODIUM-DEPENDENT PHOSPHATE TRANSPORT PROTEIN 2B"/>
    <property type="match status" value="1"/>
</dbReference>
<keyword evidence="3" id="KW-1003">Cell membrane</keyword>
<organism evidence="8 9">
    <name type="scientific">Strongylocentrotus purpuratus</name>
    <name type="common">Purple sea urchin</name>
    <dbReference type="NCBI Taxonomy" id="7668"/>
    <lineage>
        <taxon>Eukaryota</taxon>
        <taxon>Metazoa</taxon>
        <taxon>Echinodermata</taxon>
        <taxon>Eleutherozoa</taxon>
        <taxon>Echinozoa</taxon>
        <taxon>Echinoidea</taxon>
        <taxon>Euechinoidea</taxon>
        <taxon>Echinacea</taxon>
        <taxon>Camarodonta</taxon>
        <taxon>Echinidea</taxon>
        <taxon>Strongylocentrotidae</taxon>
        <taxon>Strongylocentrotus</taxon>
    </lineage>
</organism>
<dbReference type="GO" id="GO:0005436">
    <property type="term" value="F:sodium:phosphate symporter activity"/>
    <property type="evidence" value="ECO:0007669"/>
    <property type="project" value="InterPro"/>
</dbReference>
<dbReference type="OrthoDB" id="76259at2759"/>
<keyword evidence="6 7" id="KW-0472">Membrane</keyword>
<dbReference type="NCBIfam" id="TIGR01013">
    <property type="entry name" value="2a58"/>
    <property type="match status" value="1"/>
</dbReference>
<feature type="transmembrane region" description="Helical" evidence="7">
    <location>
        <begin position="470"/>
        <end position="492"/>
    </location>
</feature>
<dbReference type="GO" id="GO:0044341">
    <property type="term" value="P:sodium-dependent phosphate transport"/>
    <property type="evidence" value="ECO:0007669"/>
    <property type="project" value="InterPro"/>
</dbReference>
<reference evidence="8" key="2">
    <citation type="submission" date="2021-01" db="UniProtKB">
        <authorList>
            <consortium name="EnsemblMetazoa"/>
        </authorList>
    </citation>
    <scope>IDENTIFICATION</scope>
</reference>
<feature type="transmembrane region" description="Helical" evidence="7">
    <location>
        <begin position="307"/>
        <end position="331"/>
    </location>
</feature>
<comment type="subcellular location">
    <subcellularLocation>
        <location evidence="1">Apical cell membrane</location>
        <topology evidence="1">Multi-pass membrane protein</topology>
    </subcellularLocation>
</comment>
<evidence type="ECO:0000256" key="7">
    <source>
        <dbReference type="SAM" id="Phobius"/>
    </source>
</evidence>
<evidence type="ECO:0000313" key="9">
    <source>
        <dbReference type="Proteomes" id="UP000007110"/>
    </source>
</evidence>
<dbReference type="EnsemblMetazoa" id="XM_775870">
    <property type="protein sequence ID" value="XP_780963"/>
    <property type="gene ID" value="LOC576072"/>
</dbReference>
<dbReference type="RefSeq" id="XP_780963.2">
    <property type="nucleotide sequence ID" value="XM_775870.5"/>
</dbReference>
<feature type="transmembrane region" description="Helical" evidence="7">
    <location>
        <begin position="142"/>
        <end position="166"/>
    </location>
</feature>
<evidence type="ECO:0000256" key="3">
    <source>
        <dbReference type="ARBA" id="ARBA00022475"/>
    </source>
</evidence>
<sequence length="594" mass="64691">MASEKAAESGLDNVNTMENGGVIPDSKDKDDPWDVALGEINPGTKWSERTGTGKVIFILQSLLKLLLLLGCLYLFICALDFLATAFRLLGGEAAGEVLQNSELLANPVCGLMIGVLVTVLVQSSSTSTSIIVSMTSARIISVRLAIPIIMGANIGTSVTNTIVSLGQVKEKNEFRRAFGGATVHDMFNWLSVLILLPLEVIAQPLFRLTLLIVESAGIERNNVKIEILKVITKPFTNLVIRIDKGAIEDTALNPNLTDVRLLKTCLVETPEVITASPGDMTTALMSSTTPKPCEWHWFAYSGFSDTVAGIVMLVFALALLCICLVCIVKLLNSLLKGSIALVIKKFVNADFPGYLGFLTGYIAILIGAVCTFIVQSSSIFTSAMTPLVGIGVITLERMYPLTLGSNLGTTATGIIAALPNEGKDLANAMQVALSHLFFNIFGILIWYPIPFLRKLPIGMARVMGNTTAKYRWFAIFYLLMMFFVMPSLAFALSIAGNIYLFVIGGALLFVFIIIVTINVIQRKRPSLLPSVLRTWDFLPWFLHSLKPLDYLLGCRWCRNRFGKDSDSTDSIVAVADEETNNFSGLDNTGFDTPL</sequence>
<protein>
    <submittedName>
        <fullName evidence="8">Uncharacterized protein</fullName>
    </submittedName>
</protein>
<accession>A0A7M7RCU2</accession>
<dbReference type="AlphaFoldDB" id="A0A7M7RCU2"/>
<feature type="transmembrane region" description="Helical" evidence="7">
    <location>
        <begin position="428"/>
        <end position="449"/>
    </location>
</feature>
<dbReference type="OMA" id="FSASWAW"/>
<reference evidence="9" key="1">
    <citation type="submission" date="2015-02" db="EMBL/GenBank/DDBJ databases">
        <title>Genome sequencing for Strongylocentrotus purpuratus.</title>
        <authorList>
            <person name="Murali S."/>
            <person name="Liu Y."/>
            <person name="Vee V."/>
            <person name="English A."/>
            <person name="Wang M."/>
            <person name="Skinner E."/>
            <person name="Han Y."/>
            <person name="Muzny D.M."/>
            <person name="Worley K.C."/>
            <person name="Gibbs R.A."/>
        </authorList>
    </citation>
    <scope>NUCLEOTIDE SEQUENCE</scope>
</reference>
<evidence type="ECO:0000256" key="5">
    <source>
        <dbReference type="ARBA" id="ARBA00022989"/>
    </source>
</evidence>